<dbReference type="RefSeq" id="WP_209345185.1">
    <property type="nucleotide sequence ID" value="NZ_JAGIQL010000216.1"/>
</dbReference>
<evidence type="ECO:0000256" key="2">
    <source>
        <dbReference type="SAM" id="Phobius"/>
    </source>
</evidence>
<dbReference type="AlphaFoldDB" id="A0A940MKV3"/>
<evidence type="ECO:0000256" key="1">
    <source>
        <dbReference type="SAM" id="MobiDB-lite"/>
    </source>
</evidence>
<keyword evidence="2" id="KW-0472">Membrane</keyword>
<dbReference type="EMBL" id="JAGIQL010000216">
    <property type="protein sequence ID" value="MBP0461667.1"/>
    <property type="molecule type" value="Genomic_DNA"/>
</dbReference>
<feature type="compositionally biased region" description="Gly residues" evidence="1">
    <location>
        <begin position="75"/>
        <end position="85"/>
    </location>
</feature>
<feature type="compositionally biased region" description="Pro residues" evidence="1">
    <location>
        <begin position="39"/>
        <end position="69"/>
    </location>
</feature>
<gene>
    <name evidence="4" type="ORF">JFN87_30040</name>
</gene>
<reference evidence="4" key="1">
    <citation type="submission" date="2021-03" db="EMBL/GenBank/DDBJ databases">
        <title>Whole genome sequence of Streptomyces bomunensis MMS17-BM035.</title>
        <authorList>
            <person name="Lee J.H."/>
        </authorList>
    </citation>
    <scope>NUCLEOTIDE SEQUENCE</scope>
    <source>
        <strain evidence="4">MMS17-BM035</strain>
    </source>
</reference>
<feature type="region of interest" description="Disordered" evidence="1">
    <location>
        <begin position="1"/>
        <end position="91"/>
    </location>
</feature>
<organism evidence="4 5">
    <name type="scientific">Streptomyces montanisoli</name>
    <dbReference type="NCBI Taxonomy" id="2798581"/>
    <lineage>
        <taxon>Bacteria</taxon>
        <taxon>Bacillati</taxon>
        <taxon>Actinomycetota</taxon>
        <taxon>Actinomycetes</taxon>
        <taxon>Kitasatosporales</taxon>
        <taxon>Streptomycetaceae</taxon>
        <taxon>Streptomyces</taxon>
    </lineage>
</organism>
<name>A0A940MKV3_9ACTN</name>
<feature type="transmembrane region" description="Helical" evidence="2">
    <location>
        <begin position="301"/>
        <end position="334"/>
    </location>
</feature>
<proteinExistence type="predicted"/>
<feature type="transmembrane region" description="Helical" evidence="2">
    <location>
        <begin position="221"/>
        <end position="245"/>
    </location>
</feature>
<dbReference type="Proteomes" id="UP000670475">
    <property type="component" value="Unassembled WGS sequence"/>
</dbReference>
<protein>
    <recommendedName>
        <fullName evidence="3">DUF7847 domain-containing protein</fullName>
    </recommendedName>
</protein>
<keyword evidence="2" id="KW-0812">Transmembrane</keyword>
<feature type="transmembrane region" description="Helical" evidence="2">
    <location>
        <begin position="251"/>
        <end position="271"/>
    </location>
</feature>
<evidence type="ECO:0000259" key="3">
    <source>
        <dbReference type="Pfam" id="PF25231"/>
    </source>
</evidence>
<feature type="domain" description="DUF7847" evidence="3">
    <location>
        <begin position="157"/>
        <end position="383"/>
    </location>
</feature>
<accession>A0A940MKV3</accession>
<keyword evidence="5" id="KW-1185">Reference proteome</keyword>
<dbReference type="PANTHER" id="PTHR33133:SF1">
    <property type="entry name" value="EXPRESSED PROTEIN-RELATED"/>
    <property type="match status" value="1"/>
</dbReference>
<dbReference type="PANTHER" id="PTHR33133">
    <property type="entry name" value="OS08G0107100 PROTEIN-RELATED"/>
    <property type="match status" value="1"/>
</dbReference>
<feature type="transmembrane region" description="Helical" evidence="2">
    <location>
        <begin position="171"/>
        <end position="201"/>
    </location>
</feature>
<keyword evidence="2" id="KW-1133">Transmembrane helix</keyword>
<dbReference type="Pfam" id="PF25231">
    <property type="entry name" value="DUF7847"/>
    <property type="match status" value="1"/>
</dbReference>
<sequence length="418" mass="43079">MNDTPGWASPGSAPSDGQESGTPHAGDETGPPTRWSAQQPPPAQWSPPGAPQPPPGTPRSPVPAQPGPRPATGWGAPGPDGGPAWGGPPAAKPGVIPLRPLGIGELLDGSVSVLRAHWRTVLGVTVTVAAVSQIADLLMQRYLLPAPPQVDPSATPAQTLNQTADVLQSTMLTLLLSLGITLIGTLFTTAVLTVVVSRSVLGRDVSFRDAWREARPRLPQLVGLTLLLPLISCAILAVAILPGALSGSAGGVSLSVLLSLAALAVIIWLMVRFSLASPALMLERGGVIASMRRSAKLVRGAWWRTFGVLLLTLLLTFVVSMVIAIPFTLVATIAGGGSDLGSMLSGTTPDFGWTFLIITGIGAVISDALTLPFSAGVTVLLYVDRRIRREALDLELARAAGIPGYGPPRTPGPGHTGG</sequence>
<comment type="caution">
    <text evidence="4">The sequence shown here is derived from an EMBL/GenBank/DDBJ whole genome shotgun (WGS) entry which is preliminary data.</text>
</comment>
<dbReference type="InterPro" id="IPR057169">
    <property type="entry name" value="DUF7847"/>
</dbReference>
<evidence type="ECO:0000313" key="4">
    <source>
        <dbReference type="EMBL" id="MBP0461667.1"/>
    </source>
</evidence>
<evidence type="ECO:0000313" key="5">
    <source>
        <dbReference type="Proteomes" id="UP000670475"/>
    </source>
</evidence>
<feature type="transmembrane region" description="Helical" evidence="2">
    <location>
        <begin position="354"/>
        <end position="383"/>
    </location>
</feature>